<dbReference type="EMBL" id="CP016776">
    <property type="protein sequence ID" value="ASY19650.1"/>
    <property type="molecule type" value="Genomic_DNA"/>
</dbReference>
<proteinExistence type="inferred from homology"/>
<evidence type="ECO:0000259" key="9">
    <source>
        <dbReference type="PROSITE" id="PS50928"/>
    </source>
</evidence>
<keyword evidence="5 8" id="KW-0812">Transmembrane</keyword>
<evidence type="ECO:0000313" key="10">
    <source>
        <dbReference type="EMBL" id="ASY19650.1"/>
    </source>
</evidence>
<evidence type="ECO:0000313" key="11">
    <source>
        <dbReference type="Proteomes" id="UP000217186"/>
    </source>
</evidence>
<evidence type="ECO:0000256" key="4">
    <source>
        <dbReference type="ARBA" id="ARBA00022519"/>
    </source>
</evidence>
<keyword evidence="3" id="KW-1003">Cell membrane</keyword>
<dbReference type="GO" id="GO:0005886">
    <property type="term" value="C:plasma membrane"/>
    <property type="evidence" value="ECO:0007669"/>
    <property type="project" value="UniProtKB-SubCell"/>
</dbReference>
<evidence type="ECO:0000256" key="8">
    <source>
        <dbReference type="RuleBase" id="RU363032"/>
    </source>
</evidence>
<evidence type="ECO:0000256" key="2">
    <source>
        <dbReference type="ARBA" id="ARBA00022448"/>
    </source>
</evidence>
<feature type="transmembrane region" description="Helical" evidence="8">
    <location>
        <begin position="163"/>
        <end position="183"/>
    </location>
</feature>
<dbReference type="AlphaFoldDB" id="A0A249KS74"/>
<dbReference type="Pfam" id="PF00528">
    <property type="entry name" value="BPD_transp_1"/>
    <property type="match status" value="1"/>
</dbReference>
<dbReference type="GO" id="GO:0055085">
    <property type="term" value="P:transmembrane transport"/>
    <property type="evidence" value="ECO:0007669"/>
    <property type="project" value="InterPro"/>
</dbReference>
<dbReference type="OrthoDB" id="5622164at2"/>
<feature type="transmembrane region" description="Helical" evidence="8">
    <location>
        <begin position="189"/>
        <end position="210"/>
    </location>
</feature>
<feature type="transmembrane region" description="Helical" evidence="8">
    <location>
        <begin position="100"/>
        <end position="121"/>
    </location>
</feature>
<evidence type="ECO:0000256" key="7">
    <source>
        <dbReference type="ARBA" id="ARBA00023136"/>
    </source>
</evidence>
<dbReference type="PROSITE" id="PS50928">
    <property type="entry name" value="ABC_TM1"/>
    <property type="match status" value="1"/>
</dbReference>
<organism evidence="10 11">
    <name type="scientific">Candidatus Planktophila vernalis</name>
    <dbReference type="NCBI Taxonomy" id="1884907"/>
    <lineage>
        <taxon>Bacteria</taxon>
        <taxon>Bacillati</taxon>
        <taxon>Actinomycetota</taxon>
        <taxon>Actinomycetes</taxon>
        <taxon>Candidatus Nanopelagicales</taxon>
        <taxon>Candidatus Nanopelagicaceae</taxon>
        <taxon>Candidatus Planktophila</taxon>
    </lineage>
</organism>
<dbReference type="SUPFAM" id="SSF161098">
    <property type="entry name" value="MetI-like"/>
    <property type="match status" value="1"/>
</dbReference>
<feature type="transmembrane region" description="Helical" evidence="8">
    <location>
        <begin position="230"/>
        <end position="249"/>
    </location>
</feature>
<dbReference type="Proteomes" id="UP000217186">
    <property type="component" value="Chromosome"/>
</dbReference>
<sequence length="264" mass="28792">MKQKMGVKIWRWSIITVVGFYLLVPLYAMLDFSTKPYGFENAGRSLRAWKVIGTQEALFEAVTRSLITALIVMAIILFLVVPTAIWVQLKLPLLRRPFELLCLIPLAIPAIVIVVGIAPLYRWISINLSESPITLAGVYSMLILPYTYRSLSAALDAVDIHTLAEAATTLGAGISRVIFGIIMPTIKTGIINGSFIAIALVLGEFTISNILNFKTFQVVIAQIGRTDGQVAVAVSVASLLFVLVLLLLIPNKKRQGAVLDVDVA</sequence>
<protein>
    <submittedName>
        <fullName evidence="10">Putative spermidine/putrescine transport system permease protein</fullName>
    </submittedName>
</protein>
<evidence type="ECO:0000256" key="3">
    <source>
        <dbReference type="ARBA" id="ARBA00022475"/>
    </source>
</evidence>
<keyword evidence="11" id="KW-1185">Reference proteome</keyword>
<feature type="transmembrane region" description="Helical" evidence="8">
    <location>
        <begin position="66"/>
        <end position="88"/>
    </location>
</feature>
<dbReference type="InterPro" id="IPR000515">
    <property type="entry name" value="MetI-like"/>
</dbReference>
<feature type="transmembrane region" description="Helical" evidence="8">
    <location>
        <begin position="12"/>
        <end position="30"/>
    </location>
</feature>
<keyword evidence="2 8" id="KW-0813">Transport</keyword>
<keyword evidence="6 8" id="KW-1133">Transmembrane helix</keyword>
<accession>A0A249KS74</accession>
<evidence type="ECO:0000256" key="1">
    <source>
        <dbReference type="ARBA" id="ARBA00004429"/>
    </source>
</evidence>
<dbReference type="InterPro" id="IPR035906">
    <property type="entry name" value="MetI-like_sf"/>
</dbReference>
<feature type="domain" description="ABC transmembrane type-1" evidence="9">
    <location>
        <begin position="62"/>
        <end position="249"/>
    </location>
</feature>
<keyword evidence="4" id="KW-0997">Cell inner membrane</keyword>
<comment type="similarity">
    <text evidence="8">Belongs to the binding-protein-dependent transport system permease family.</text>
</comment>
<evidence type="ECO:0000256" key="5">
    <source>
        <dbReference type="ARBA" id="ARBA00022692"/>
    </source>
</evidence>
<dbReference type="Gene3D" id="1.10.3720.10">
    <property type="entry name" value="MetI-like"/>
    <property type="match status" value="1"/>
</dbReference>
<keyword evidence="7 8" id="KW-0472">Membrane</keyword>
<dbReference type="KEGG" id="pvn:A7sIIA15_01900"/>
<dbReference type="CDD" id="cd06261">
    <property type="entry name" value="TM_PBP2"/>
    <property type="match status" value="1"/>
</dbReference>
<dbReference type="PANTHER" id="PTHR43357:SF4">
    <property type="entry name" value="INNER MEMBRANE ABC TRANSPORTER PERMEASE PROTEIN YDCV"/>
    <property type="match status" value="1"/>
</dbReference>
<reference evidence="10 11" key="1">
    <citation type="submission" date="2016-07" db="EMBL/GenBank/DDBJ databases">
        <title>High microdiversification within the ubiquitous acI lineage of Actinobacteria.</title>
        <authorList>
            <person name="Neuenschwander S.M."/>
            <person name="Salcher M."/>
            <person name="Ghai R."/>
            <person name="Pernthaler J."/>
        </authorList>
    </citation>
    <scope>NUCLEOTIDE SEQUENCE [LARGE SCALE GENOMIC DNA]</scope>
    <source>
        <strain evidence="10">MMS-IIA-15</strain>
    </source>
</reference>
<comment type="subcellular location">
    <subcellularLocation>
        <location evidence="1">Cell inner membrane</location>
        <topology evidence="1">Multi-pass membrane protein</topology>
    </subcellularLocation>
    <subcellularLocation>
        <location evidence="8">Cell membrane</location>
        <topology evidence="8">Multi-pass membrane protein</topology>
    </subcellularLocation>
</comment>
<evidence type="ECO:0000256" key="6">
    <source>
        <dbReference type="ARBA" id="ARBA00022989"/>
    </source>
</evidence>
<dbReference type="PANTHER" id="PTHR43357">
    <property type="entry name" value="INNER MEMBRANE ABC TRANSPORTER PERMEASE PROTEIN YDCV"/>
    <property type="match status" value="1"/>
</dbReference>
<name>A0A249KS74_9ACTN</name>
<gene>
    <name evidence="10" type="ORF">A7sIIA15_01900</name>
</gene>